<sequence length="222" mass="25213">MSDVKFALILSLALLSSSFASAKPHRHRDGDKDEEAPKETKKKYVLLSRVQDQGWIGRDMGMSVYTEPSFGNPYTNFTLHRVFTNNPNHLTPSGAIRFVGITLSSDTLISLEFKTRWDSTFLEATLRFQLENLDDTSSIKNIHLDTFHKLCNKKEGHKTTCVRIADNVAEKNDVGLLVLDGIPLPTFDDFEFENGVGTMRVWLEDDLHNILMEGRMFVTNDE</sequence>
<evidence type="ECO:0000256" key="1">
    <source>
        <dbReference type="SAM" id="SignalP"/>
    </source>
</evidence>
<reference evidence="3" key="1">
    <citation type="submission" date="2022-10" db="EMBL/GenBank/DDBJ databases">
        <title>Genome assembly of Pristionchus species.</title>
        <authorList>
            <person name="Yoshida K."/>
            <person name="Sommer R.J."/>
        </authorList>
    </citation>
    <scope>NUCLEOTIDE SEQUENCE [LARGE SCALE GENOMIC DNA]</scope>
    <source>
        <strain evidence="3">RS5460</strain>
    </source>
</reference>
<dbReference type="EMBL" id="BTRK01000005">
    <property type="protein sequence ID" value="GMR56336.1"/>
    <property type="molecule type" value="Genomic_DNA"/>
</dbReference>
<keyword evidence="1" id="KW-0732">Signal</keyword>
<feature type="signal peptide" evidence="1">
    <location>
        <begin position="1"/>
        <end position="22"/>
    </location>
</feature>
<organism evidence="2 3">
    <name type="scientific">Pristionchus mayeri</name>
    <dbReference type="NCBI Taxonomy" id="1317129"/>
    <lineage>
        <taxon>Eukaryota</taxon>
        <taxon>Metazoa</taxon>
        <taxon>Ecdysozoa</taxon>
        <taxon>Nematoda</taxon>
        <taxon>Chromadorea</taxon>
        <taxon>Rhabditida</taxon>
        <taxon>Rhabditina</taxon>
        <taxon>Diplogasteromorpha</taxon>
        <taxon>Diplogasteroidea</taxon>
        <taxon>Neodiplogasteridae</taxon>
        <taxon>Pristionchus</taxon>
    </lineage>
</organism>
<accession>A0AAN5D4Q0</accession>
<proteinExistence type="predicted"/>
<comment type="caution">
    <text evidence="2">The sequence shown here is derived from an EMBL/GenBank/DDBJ whole genome shotgun (WGS) entry which is preliminary data.</text>
</comment>
<protein>
    <submittedName>
        <fullName evidence="2">Uncharacterized protein</fullName>
    </submittedName>
</protein>
<dbReference type="AlphaFoldDB" id="A0AAN5D4Q0"/>
<evidence type="ECO:0000313" key="3">
    <source>
        <dbReference type="Proteomes" id="UP001328107"/>
    </source>
</evidence>
<feature type="chain" id="PRO_5042960255" evidence="1">
    <location>
        <begin position="23"/>
        <end position="222"/>
    </location>
</feature>
<keyword evidence="3" id="KW-1185">Reference proteome</keyword>
<dbReference type="Proteomes" id="UP001328107">
    <property type="component" value="Unassembled WGS sequence"/>
</dbReference>
<gene>
    <name evidence="2" type="ORF">PMAYCL1PPCAC_26531</name>
</gene>
<name>A0AAN5D4Q0_9BILA</name>
<evidence type="ECO:0000313" key="2">
    <source>
        <dbReference type="EMBL" id="GMR56336.1"/>
    </source>
</evidence>